<reference evidence="2" key="1">
    <citation type="submission" date="2016-11" db="UniProtKB">
        <authorList>
            <consortium name="WormBaseParasite"/>
        </authorList>
    </citation>
    <scope>IDENTIFICATION</scope>
</reference>
<keyword evidence="1" id="KW-1185">Reference proteome</keyword>
<accession>A0A1I7ZGB3</accession>
<sequence length="66" mass="7487">MQEASNEPKFSEITSVKPPNTVRVKLGRTIFFDLGLIRQTGAFSTCEERRSLNYGTLYLHQPNINA</sequence>
<name>A0A1I7ZGB3_9BILA</name>
<evidence type="ECO:0000313" key="1">
    <source>
        <dbReference type="Proteomes" id="UP000095287"/>
    </source>
</evidence>
<dbReference type="AlphaFoldDB" id="A0A1I7ZGB3"/>
<evidence type="ECO:0000313" key="2">
    <source>
        <dbReference type="WBParaSite" id="L893_g26252.t1"/>
    </source>
</evidence>
<protein>
    <submittedName>
        <fullName evidence="2">Uncharacterized protein</fullName>
    </submittedName>
</protein>
<organism evidence="1 2">
    <name type="scientific">Steinernema glaseri</name>
    <dbReference type="NCBI Taxonomy" id="37863"/>
    <lineage>
        <taxon>Eukaryota</taxon>
        <taxon>Metazoa</taxon>
        <taxon>Ecdysozoa</taxon>
        <taxon>Nematoda</taxon>
        <taxon>Chromadorea</taxon>
        <taxon>Rhabditida</taxon>
        <taxon>Tylenchina</taxon>
        <taxon>Panagrolaimomorpha</taxon>
        <taxon>Strongyloidoidea</taxon>
        <taxon>Steinernematidae</taxon>
        <taxon>Steinernema</taxon>
    </lineage>
</organism>
<proteinExistence type="predicted"/>
<dbReference type="WBParaSite" id="L893_g26252.t1">
    <property type="protein sequence ID" value="L893_g26252.t1"/>
    <property type="gene ID" value="L893_g26252"/>
</dbReference>
<dbReference type="Proteomes" id="UP000095287">
    <property type="component" value="Unplaced"/>
</dbReference>